<dbReference type="AlphaFoldDB" id="A0A7L1HC35"/>
<dbReference type="OrthoDB" id="440760at2759"/>
<comment type="subcellular location">
    <subcellularLocation>
        <location evidence="1">Nucleus</location>
        <location evidence="1">Nucleolus</location>
    </subcellularLocation>
</comment>
<feature type="domain" description="Exosome complex component N-terminal" evidence="5">
    <location>
        <begin position="9"/>
        <end position="40"/>
    </location>
</feature>
<dbReference type="FunFam" id="2.40.50.100:FF:000024">
    <property type="entry name" value="Exosome complex component CSL4"/>
    <property type="match status" value="1"/>
</dbReference>
<dbReference type="GO" id="GO:0003723">
    <property type="term" value="F:RNA binding"/>
    <property type="evidence" value="ECO:0007669"/>
    <property type="project" value="InterPro"/>
</dbReference>
<reference evidence="6 7" key="1">
    <citation type="submission" date="2019-09" db="EMBL/GenBank/DDBJ databases">
        <title>Bird 10,000 Genomes (B10K) Project - Family phase.</title>
        <authorList>
            <person name="Zhang G."/>
        </authorList>
    </citation>
    <scope>NUCLEOTIDE SEQUENCE [LARGE SCALE GENOMIC DNA]</scope>
    <source>
        <strain evidence="6">B10K-DU-002-14</strain>
        <tissue evidence="6">Muscle</tissue>
    </source>
</reference>
<dbReference type="Gene3D" id="2.40.50.100">
    <property type="match status" value="1"/>
</dbReference>
<dbReference type="GO" id="GO:0005737">
    <property type="term" value="C:cytoplasm"/>
    <property type="evidence" value="ECO:0007669"/>
    <property type="project" value="TreeGrafter"/>
</dbReference>
<evidence type="ECO:0000256" key="1">
    <source>
        <dbReference type="ARBA" id="ARBA00004604"/>
    </source>
</evidence>
<evidence type="ECO:0000313" key="6">
    <source>
        <dbReference type="EMBL" id="NXN23853.1"/>
    </source>
</evidence>
<feature type="non-terminal residue" evidence="6">
    <location>
        <position position="1"/>
    </location>
</feature>
<organism evidence="6 7">
    <name type="scientific">Nycticryphes semicollaris</name>
    <dbReference type="NCBI Taxonomy" id="227226"/>
    <lineage>
        <taxon>Eukaryota</taxon>
        <taxon>Metazoa</taxon>
        <taxon>Chordata</taxon>
        <taxon>Craniata</taxon>
        <taxon>Vertebrata</taxon>
        <taxon>Euteleostomi</taxon>
        <taxon>Archelosauria</taxon>
        <taxon>Archosauria</taxon>
        <taxon>Dinosauria</taxon>
        <taxon>Saurischia</taxon>
        <taxon>Theropoda</taxon>
        <taxon>Coelurosauria</taxon>
        <taxon>Aves</taxon>
        <taxon>Neognathae</taxon>
        <taxon>Neoaves</taxon>
        <taxon>Charadriiformes</taxon>
        <taxon>Rostratulidae</taxon>
        <taxon>Nycticryphes</taxon>
    </lineage>
</organism>
<dbReference type="SUPFAM" id="SSF110324">
    <property type="entry name" value="Ribosomal L27 protein-like"/>
    <property type="match status" value="1"/>
</dbReference>
<evidence type="ECO:0000259" key="4">
    <source>
        <dbReference type="Pfam" id="PF10447"/>
    </source>
</evidence>
<dbReference type="SUPFAM" id="SSF50249">
    <property type="entry name" value="Nucleic acid-binding proteins"/>
    <property type="match status" value="1"/>
</dbReference>
<dbReference type="EMBL" id="VXBJ01001912">
    <property type="protein sequence ID" value="NXN23853.1"/>
    <property type="molecule type" value="Genomic_DNA"/>
</dbReference>
<dbReference type="Pfam" id="PF10447">
    <property type="entry name" value="EXOSC1"/>
    <property type="match status" value="1"/>
</dbReference>
<dbReference type="GO" id="GO:0005730">
    <property type="term" value="C:nucleolus"/>
    <property type="evidence" value="ECO:0007669"/>
    <property type="project" value="UniProtKB-SubCell"/>
</dbReference>
<dbReference type="GO" id="GO:0000176">
    <property type="term" value="C:nuclear exosome (RNase complex)"/>
    <property type="evidence" value="ECO:0007669"/>
    <property type="project" value="TreeGrafter"/>
</dbReference>
<dbReference type="PANTHER" id="PTHR12686:SF8">
    <property type="entry name" value="EXOSOME COMPLEX COMPONENT CSL4"/>
    <property type="match status" value="1"/>
</dbReference>
<keyword evidence="7" id="KW-1185">Reference proteome</keyword>
<evidence type="ECO:0000256" key="2">
    <source>
        <dbReference type="ARBA" id="ARBA00022490"/>
    </source>
</evidence>
<keyword evidence="3" id="KW-0271">Exosome</keyword>
<evidence type="ECO:0000259" key="5">
    <source>
        <dbReference type="Pfam" id="PF14382"/>
    </source>
</evidence>
<dbReference type="InterPro" id="IPR025721">
    <property type="entry name" value="Exosome_cplx_N_dom"/>
</dbReference>
<dbReference type="InterPro" id="IPR019495">
    <property type="entry name" value="EXOSC1_C"/>
</dbReference>
<sequence length="191" mass="20744">SPRALRPAGERLCSAEEATAGSGTYTRHGFIFSSLAGCMEKRSEDNGLPVVSVVRDAESQLLPDVGAVVTCKGCPARPGERPGKLLGSRLCSDPSVSCFRREDIRATEKDKVEVYKSFRPGDIVLAKVISLGDAQSNYLLSTAENELGVVVARSEAGVQMVPISWCEMQCPRTHTKDFRKVARVQPQFLQT</sequence>
<feature type="domain" description="Exosome complex component CSL4 C-terminal" evidence="4">
    <location>
        <begin position="99"/>
        <end position="131"/>
    </location>
</feature>
<dbReference type="GO" id="GO:0006396">
    <property type="term" value="P:RNA processing"/>
    <property type="evidence" value="ECO:0007669"/>
    <property type="project" value="InterPro"/>
</dbReference>
<dbReference type="Pfam" id="PF14382">
    <property type="entry name" value="ECR1_N"/>
    <property type="match status" value="1"/>
</dbReference>
<evidence type="ECO:0000256" key="3">
    <source>
        <dbReference type="ARBA" id="ARBA00022835"/>
    </source>
</evidence>
<gene>
    <name evidence="6" type="primary">Exosc1</name>
    <name evidence="6" type="ORF">NYCSEM_R10079</name>
</gene>
<feature type="non-terminal residue" evidence="6">
    <location>
        <position position="191"/>
    </location>
</feature>
<comment type="caution">
    <text evidence="6">The sequence shown here is derived from an EMBL/GenBank/DDBJ whole genome shotgun (WGS) entry which is preliminary data.</text>
</comment>
<dbReference type="InterPro" id="IPR012340">
    <property type="entry name" value="NA-bd_OB-fold"/>
</dbReference>
<proteinExistence type="predicted"/>
<dbReference type="InterPro" id="IPR039771">
    <property type="entry name" value="Csl4"/>
</dbReference>
<dbReference type="Gene3D" id="2.40.50.140">
    <property type="entry name" value="Nucleic acid-binding proteins"/>
    <property type="match status" value="1"/>
</dbReference>
<name>A0A7L1HC35_9CHAR</name>
<keyword evidence="2" id="KW-0963">Cytoplasm</keyword>
<dbReference type="Proteomes" id="UP000586634">
    <property type="component" value="Unassembled WGS sequence"/>
</dbReference>
<protein>
    <submittedName>
        <fullName evidence="6">EXOS1 protein</fullName>
    </submittedName>
</protein>
<evidence type="ECO:0000313" key="7">
    <source>
        <dbReference type="Proteomes" id="UP000586634"/>
    </source>
</evidence>
<accession>A0A7L1HC35</accession>
<dbReference type="PANTHER" id="PTHR12686">
    <property type="entry name" value="3'-5' EXORIBONUCLEASE CSL4-RELATED"/>
    <property type="match status" value="1"/>
</dbReference>